<keyword evidence="10" id="KW-1185">Reference proteome</keyword>
<dbReference type="SUPFAM" id="SSF50447">
    <property type="entry name" value="Translation proteins"/>
    <property type="match status" value="1"/>
</dbReference>
<dbReference type="Gene3D" id="3.40.50.300">
    <property type="entry name" value="P-loop containing nucleotide triphosphate hydrolases"/>
    <property type="match status" value="1"/>
</dbReference>
<dbReference type="InterPro" id="IPR000795">
    <property type="entry name" value="T_Tr_GTP-bd_dom"/>
</dbReference>
<dbReference type="Proteomes" id="UP001147733">
    <property type="component" value="Unassembled WGS sequence"/>
</dbReference>
<dbReference type="PROSITE" id="PS51722">
    <property type="entry name" value="G_TR_2"/>
    <property type="match status" value="1"/>
</dbReference>
<sequence>MVVASLLRVPQSGMRCMGSHCYRTSSPLKSFLDIKKFRPSMSSARCFSTSLTRWQDEVLDRTRNIGIIAHIDAGKTTTTERMLFYSGFTRRIGDVDEGSTVTDFLPAERARGITIQSAAITFHWPPGDGNEAQPGVRDESLPRSAVSHTINLIDTPGHADFTFEVMRSLRILDGAVCILDGVAGVEAQTEKVWHQASTYQIPRVIYVNKLDRDGAAFGRTVREVSSRLSVYPAVCHIPWFVAGTGPFIGIADAINLQGLRWKDGEDGRSVKMMSFDQLEKEEPSLAQELKKARVALVELLSEQDETIVEKFFECDEDHLAVSSMDIIDSLRRCVLDPSSRIVPLFAGASFRNMGVQPLLDAVVNLLPSPPEAPDPEVSIGGVKGGLRRLLSGDLIVEQSEKVSSPAKGKKKKNMALQASPKDAISKLQSCALAFKVVNDAKRGVLVYVRVYSGSLDRNSLLFNTNLHLSERAPRLLKMYANDAVEVDSIPAGHIGVVVGLKHARTGDTLVSYAGNKATPPEPLTSLQLRPIDVPPPVFFTSVEPHSLSEEKKMQDSLALLLREDPSLHISVDEESGQTLLSGMGELHLEIARDRLINDLKAKASMGRIEIGYRESALGASSAITKMFDKDIAGRRGKAGCTAIVEPFSDGEEASELSDEDTLLAETIEGNQIIIRAPGLQLERTSRGEEESSPLLPPGMDIVTLRTALQNGSLAALARGPQFTFPMHNTRVTLTVNPTEHLFGGDTTASALSAAARQATSAALRELPAGPGTAMMEPVMNVVISVDEASLGSVVHDISSSRGGHIISLDEEVPLPSTDASPDSVVGQEDLPPIDPNRVYAPLDPFESPSLGAEISVSTSRPRTITAKVPLKEMVGYLKHLRSLTAGRGTFVMSVDRFENMSAQRQKAVMTELRGGF</sequence>
<dbReference type="GO" id="GO:0005739">
    <property type="term" value="C:mitochondrion"/>
    <property type="evidence" value="ECO:0007669"/>
    <property type="project" value="UniProtKB-SubCell"/>
</dbReference>
<feature type="domain" description="Tr-type G" evidence="8">
    <location>
        <begin position="60"/>
        <end position="370"/>
    </location>
</feature>
<dbReference type="PANTHER" id="PTHR43261:SF1">
    <property type="entry name" value="RIBOSOME-RELEASING FACTOR 2, MITOCHONDRIAL"/>
    <property type="match status" value="1"/>
</dbReference>
<dbReference type="CDD" id="cd03713">
    <property type="entry name" value="EFG_mtEFG_C"/>
    <property type="match status" value="1"/>
</dbReference>
<protein>
    <recommendedName>
        <fullName evidence="7">Ribosome-releasing factor 2, mitochondrial</fullName>
        <shortName evidence="7">RRF2mt</shortName>
    </recommendedName>
    <alternativeName>
        <fullName evidence="7">Elongation factor G 2, mitochondrial</fullName>
        <shortName evidence="7">EF-G2mt</shortName>
        <shortName evidence="7">mEF-G 2</shortName>
    </alternativeName>
</protein>
<dbReference type="AlphaFoldDB" id="A0A9W9PBK9"/>
<dbReference type="InterPro" id="IPR041095">
    <property type="entry name" value="EFG_II"/>
</dbReference>
<reference evidence="9" key="1">
    <citation type="submission" date="2022-11" db="EMBL/GenBank/DDBJ databases">
        <authorList>
            <person name="Petersen C."/>
        </authorList>
    </citation>
    <scope>NUCLEOTIDE SEQUENCE</scope>
    <source>
        <strain evidence="9">IBT 23319</strain>
    </source>
</reference>
<dbReference type="InterPro" id="IPR030851">
    <property type="entry name" value="EFG2"/>
</dbReference>
<dbReference type="Pfam" id="PF00009">
    <property type="entry name" value="GTP_EFTU"/>
    <property type="match status" value="1"/>
</dbReference>
<evidence type="ECO:0000259" key="8">
    <source>
        <dbReference type="PROSITE" id="PS51722"/>
    </source>
</evidence>
<dbReference type="SUPFAM" id="SSF52540">
    <property type="entry name" value="P-loop containing nucleoside triphosphate hydrolases"/>
    <property type="match status" value="1"/>
</dbReference>
<dbReference type="InterPro" id="IPR053905">
    <property type="entry name" value="EF-G-like_DII"/>
</dbReference>
<reference evidence="9" key="2">
    <citation type="journal article" date="2023" name="IMA Fungus">
        <title>Comparative genomic study of the Penicillium genus elucidates a diverse pangenome and 15 lateral gene transfer events.</title>
        <authorList>
            <person name="Petersen C."/>
            <person name="Sorensen T."/>
            <person name="Nielsen M.R."/>
            <person name="Sondergaard T.E."/>
            <person name="Sorensen J.L."/>
            <person name="Fitzpatrick D.A."/>
            <person name="Frisvad J.C."/>
            <person name="Nielsen K.L."/>
        </authorList>
    </citation>
    <scope>NUCLEOTIDE SEQUENCE</scope>
    <source>
        <strain evidence="9">IBT 23319</strain>
    </source>
</reference>
<dbReference type="Gene3D" id="2.40.30.10">
    <property type="entry name" value="Translation factors"/>
    <property type="match status" value="1"/>
</dbReference>
<comment type="caution">
    <text evidence="9">The sequence shown here is derived from an EMBL/GenBank/DDBJ whole genome shotgun (WGS) entry which is preliminary data.</text>
</comment>
<dbReference type="InterPro" id="IPR009022">
    <property type="entry name" value="EFG_III"/>
</dbReference>
<dbReference type="Pfam" id="PF14492">
    <property type="entry name" value="EFG_III"/>
    <property type="match status" value="1"/>
</dbReference>
<keyword evidence="4 7" id="KW-0496">Mitochondrion</keyword>
<dbReference type="SMART" id="SM00838">
    <property type="entry name" value="EFG_C"/>
    <property type="match status" value="1"/>
</dbReference>
<evidence type="ECO:0000313" key="9">
    <source>
        <dbReference type="EMBL" id="KAJ5241397.1"/>
    </source>
</evidence>
<dbReference type="HAMAP" id="MF_03059">
    <property type="entry name" value="mEF_G_2"/>
    <property type="match status" value="1"/>
</dbReference>
<organism evidence="9 10">
    <name type="scientific">Penicillium citrinum</name>
    <dbReference type="NCBI Taxonomy" id="5077"/>
    <lineage>
        <taxon>Eukaryota</taxon>
        <taxon>Fungi</taxon>
        <taxon>Dikarya</taxon>
        <taxon>Ascomycota</taxon>
        <taxon>Pezizomycotina</taxon>
        <taxon>Eurotiomycetes</taxon>
        <taxon>Eurotiomycetidae</taxon>
        <taxon>Eurotiales</taxon>
        <taxon>Aspergillaceae</taxon>
        <taxon>Penicillium</taxon>
    </lineage>
</organism>
<evidence type="ECO:0000256" key="5">
    <source>
        <dbReference type="ARBA" id="ARBA00023134"/>
    </source>
</evidence>
<dbReference type="InterPro" id="IPR014721">
    <property type="entry name" value="Ribsml_uS5_D2-typ_fold_subgr"/>
</dbReference>
<dbReference type="SUPFAM" id="SSF54980">
    <property type="entry name" value="EF-G C-terminal domain-like"/>
    <property type="match status" value="2"/>
</dbReference>
<dbReference type="InterPro" id="IPR020568">
    <property type="entry name" value="Ribosomal_Su5_D2-typ_SF"/>
</dbReference>
<dbReference type="EMBL" id="JAPQKT010000002">
    <property type="protein sequence ID" value="KAJ5241397.1"/>
    <property type="molecule type" value="Genomic_DNA"/>
</dbReference>
<comment type="function">
    <text evidence="6">Catalyzes the GTP-dependent ribosomal translocation step during translation elongation. During this step, the ribosome changes from the pre-translocational (PRE) to the post-translocational (POST) state as the newly formed A-site-bound peptidyl-tRNA and P-site-bound deacylated tRNA move to the P and E sites, respectively. Catalyzes the coordinated movement of the two tRNA molecules, the mRNA and conformational changes in the ribosome.</text>
</comment>
<keyword evidence="1 7" id="KW-0547">Nucleotide-binding</keyword>
<dbReference type="SUPFAM" id="SSF54211">
    <property type="entry name" value="Ribosomal protein S5 domain 2-like"/>
    <property type="match status" value="1"/>
</dbReference>
<dbReference type="PRINTS" id="PR00315">
    <property type="entry name" value="ELONGATNFCT"/>
</dbReference>
<keyword evidence="3" id="KW-0809">Transit peptide</keyword>
<dbReference type="Pfam" id="PF00679">
    <property type="entry name" value="EFG_C"/>
    <property type="match status" value="1"/>
</dbReference>
<dbReference type="NCBIfam" id="TIGR00231">
    <property type="entry name" value="small_GTP"/>
    <property type="match status" value="1"/>
</dbReference>
<dbReference type="Gene3D" id="3.30.230.10">
    <property type="match status" value="2"/>
</dbReference>
<evidence type="ECO:0000313" key="10">
    <source>
        <dbReference type="Proteomes" id="UP001147733"/>
    </source>
</evidence>
<dbReference type="InterPro" id="IPR035649">
    <property type="entry name" value="EFG_V"/>
</dbReference>
<evidence type="ECO:0000256" key="4">
    <source>
        <dbReference type="ARBA" id="ARBA00023128"/>
    </source>
</evidence>
<dbReference type="GO" id="GO:0003924">
    <property type="term" value="F:GTPase activity"/>
    <property type="evidence" value="ECO:0007669"/>
    <property type="project" value="UniProtKB-UniRule"/>
</dbReference>
<evidence type="ECO:0000256" key="3">
    <source>
        <dbReference type="ARBA" id="ARBA00022946"/>
    </source>
</evidence>
<dbReference type="CDD" id="cd04092">
    <property type="entry name" value="mtEFG2_II_like"/>
    <property type="match status" value="1"/>
</dbReference>
<evidence type="ECO:0000256" key="6">
    <source>
        <dbReference type="ARBA" id="ARBA00024731"/>
    </source>
</evidence>
<evidence type="ECO:0000256" key="1">
    <source>
        <dbReference type="ARBA" id="ARBA00022741"/>
    </source>
</evidence>
<dbReference type="GO" id="GO:0005525">
    <property type="term" value="F:GTP binding"/>
    <property type="evidence" value="ECO:0007669"/>
    <property type="project" value="UniProtKB-UniRule"/>
</dbReference>
<dbReference type="GO" id="GO:0032790">
    <property type="term" value="P:ribosome disassembly"/>
    <property type="evidence" value="ECO:0007669"/>
    <property type="project" value="UniProtKB-UniRule"/>
</dbReference>
<keyword evidence="2 7" id="KW-0648">Protein biosynthesis</keyword>
<name>A0A9W9PBK9_PENCI</name>
<dbReference type="InterPro" id="IPR005225">
    <property type="entry name" value="Small_GTP-bd"/>
</dbReference>
<dbReference type="InterPro" id="IPR000640">
    <property type="entry name" value="EFG_V-like"/>
</dbReference>
<dbReference type="InterPro" id="IPR009000">
    <property type="entry name" value="Transl_B-barrel_sf"/>
</dbReference>
<proteinExistence type="inferred from homology"/>
<evidence type="ECO:0000256" key="7">
    <source>
        <dbReference type="HAMAP-Rule" id="MF_03059"/>
    </source>
</evidence>
<dbReference type="InterPro" id="IPR027417">
    <property type="entry name" value="P-loop_NTPase"/>
</dbReference>
<feature type="binding site" evidence="7">
    <location>
        <begin position="154"/>
        <end position="158"/>
    </location>
    <ligand>
        <name>GTP</name>
        <dbReference type="ChEBI" id="CHEBI:37565"/>
    </ligand>
</feature>
<dbReference type="Gene3D" id="3.30.70.870">
    <property type="entry name" value="Elongation Factor G (Translational Gtpase), domain 3"/>
    <property type="match status" value="1"/>
</dbReference>
<dbReference type="FunFam" id="3.30.70.870:FF:000007">
    <property type="entry name" value="Ribosome-releasing factor 2, mitochondrial"/>
    <property type="match status" value="1"/>
</dbReference>
<dbReference type="Gene3D" id="3.30.70.240">
    <property type="match status" value="1"/>
</dbReference>
<evidence type="ECO:0000256" key="2">
    <source>
        <dbReference type="ARBA" id="ARBA00022917"/>
    </source>
</evidence>
<keyword evidence="5 7" id="KW-0342">GTP-binding</keyword>
<dbReference type="CDD" id="cd01886">
    <property type="entry name" value="EF-G"/>
    <property type="match status" value="1"/>
</dbReference>
<dbReference type="FunFam" id="2.40.30.10:FF:000106">
    <property type="entry name" value="Ribosome-releasing factor 2, mitochondrial"/>
    <property type="match status" value="1"/>
</dbReference>
<dbReference type="Pfam" id="PF22042">
    <property type="entry name" value="EF-G_D2"/>
    <property type="match status" value="1"/>
</dbReference>
<dbReference type="PANTHER" id="PTHR43261">
    <property type="entry name" value="TRANSLATION ELONGATION FACTOR G-RELATED"/>
    <property type="match status" value="1"/>
</dbReference>
<comment type="subcellular location">
    <subcellularLocation>
        <location evidence="7">Mitochondrion</location>
    </subcellularLocation>
</comment>
<dbReference type="OrthoDB" id="198619at2759"/>
<accession>A0A9W9PBK9</accession>
<comment type="function">
    <text evidence="7">Mitochondrial GTPase that mediates the disassembly of ribosomes from messenger RNA at the termination of mitochondrial protein biosynthesis. Not involved in the GTP-dependent ribosomal translocation step during translation elongation.</text>
</comment>
<dbReference type="CDD" id="cd16262">
    <property type="entry name" value="EFG_III"/>
    <property type="match status" value="1"/>
</dbReference>
<dbReference type="GO" id="GO:0032543">
    <property type="term" value="P:mitochondrial translation"/>
    <property type="evidence" value="ECO:0007669"/>
    <property type="project" value="UniProtKB-UniRule"/>
</dbReference>
<feature type="binding site" evidence="7">
    <location>
        <begin position="208"/>
        <end position="211"/>
    </location>
    <ligand>
        <name>GTP</name>
        <dbReference type="ChEBI" id="CHEBI:37565"/>
    </ligand>
</feature>
<comment type="similarity">
    <text evidence="7">Belongs to the TRAFAC class translation factor GTPase superfamily. Classic translation factor GTPase family. EF-G/EF-2 subfamily.</text>
</comment>
<gene>
    <name evidence="7" type="primary">MEF2</name>
    <name evidence="9" type="ORF">N7469_002988</name>
</gene>
<dbReference type="InterPro" id="IPR035647">
    <property type="entry name" value="EFG_III/V"/>
</dbReference>
<dbReference type="PROSITE" id="PS00301">
    <property type="entry name" value="G_TR_1"/>
    <property type="match status" value="1"/>
</dbReference>
<dbReference type="FunFam" id="3.40.50.300:FF:001636">
    <property type="entry name" value="Ribosome-releasing factor 2, mitochondrial"/>
    <property type="match status" value="1"/>
</dbReference>
<feature type="binding site" evidence="7">
    <location>
        <begin position="69"/>
        <end position="76"/>
    </location>
    <ligand>
        <name>GTP</name>
        <dbReference type="ChEBI" id="CHEBI:37565"/>
    </ligand>
</feature>
<dbReference type="InterPro" id="IPR031157">
    <property type="entry name" value="G_TR_CS"/>
</dbReference>